<protein>
    <submittedName>
        <fullName evidence="2">Uncharacterized protein</fullName>
    </submittedName>
</protein>
<accession>A0AAJ1WVM2</accession>
<evidence type="ECO:0000313" key="3">
    <source>
        <dbReference type="Proteomes" id="UP001223420"/>
    </source>
</evidence>
<gene>
    <name evidence="2" type="ORF">QO001_002238</name>
</gene>
<proteinExistence type="predicted"/>
<name>A0AAJ1WVM2_9HYPH</name>
<feature type="region of interest" description="Disordered" evidence="1">
    <location>
        <begin position="265"/>
        <end position="356"/>
    </location>
</feature>
<feature type="compositionally biased region" description="Basic and acidic residues" evidence="1">
    <location>
        <begin position="335"/>
        <end position="356"/>
    </location>
</feature>
<organism evidence="2 3">
    <name type="scientific">Methylobacterium brachiatum</name>
    <dbReference type="NCBI Taxonomy" id="269660"/>
    <lineage>
        <taxon>Bacteria</taxon>
        <taxon>Pseudomonadati</taxon>
        <taxon>Pseudomonadota</taxon>
        <taxon>Alphaproteobacteria</taxon>
        <taxon>Hyphomicrobiales</taxon>
        <taxon>Methylobacteriaceae</taxon>
        <taxon>Methylobacterium</taxon>
    </lineage>
</organism>
<reference evidence="2" key="1">
    <citation type="submission" date="2023-07" db="EMBL/GenBank/DDBJ databases">
        <title>Genomic Encyclopedia of Type Strains, Phase IV (KMG-IV): sequencing the most valuable type-strain genomes for metagenomic binning, comparative biology and taxonomic classification.</title>
        <authorList>
            <person name="Goeker M."/>
        </authorList>
    </citation>
    <scope>NUCLEOTIDE SEQUENCE</scope>
    <source>
        <strain evidence="2">DSM 19569</strain>
    </source>
</reference>
<sequence length="386" mass="41095">MDGEIITQDGEVLEPGAVAALDSGTVAAMSRAEITAQVETARRYPRSVTRASKNINSLATLDDQAAQECIYALPRGGRPIRGPSIRLAEIVAQQWGNNRVATRVIEVDRREKVIVAEAVFHDLETNAAVKATVRRRISDRQGRLLNDDMIVVTGNAASSIARRNAILAGVPKGIWRRAYEAAEGVVKGDVKTLAERRAGSIKAFGTWGVKPEQIFAALGVVGEDEITLEHIPTLIGMFQAIKNGEETVESLFINRAAQAGKAFDKVSDPLNDGDTQAGPQVAAGKTEAANPDHGETGDTAGEGAEAEPDRSNPVPEAASGAADGAAQDKTTIDPSHPDYDRGFRDGEAGTKKCLSEEIKADPARYATWRAGHRDGTAARVREEAEA</sequence>
<dbReference type="EMBL" id="JAUSWL010000003">
    <property type="protein sequence ID" value="MDQ0543312.1"/>
    <property type="molecule type" value="Genomic_DNA"/>
</dbReference>
<evidence type="ECO:0000313" key="2">
    <source>
        <dbReference type="EMBL" id="MDQ0543312.1"/>
    </source>
</evidence>
<evidence type="ECO:0000256" key="1">
    <source>
        <dbReference type="SAM" id="MobiDB-lite"/>
    </source>
</evidence>
<dbReference type="AlphaFoldDB" id="A0AAJ1WVM2"/>
<dbReference type="Proteomes" id="UP001223420">
    <property type="component" value="Unassembled WGS sequence"/>
</dbReference>
<comment type="caution">
    <text evidence="2">The sequence shown here is derived from an EMBL/GenBank/DDBJ whole genome shotgun (WGS) entry which is preliminary data.</text>
</comment>
<dbReference type="RefSeq" id="WP_230366121.1">
    <property type="nucleotide sequence ID" value="NZ_JAJALK010000004.1"/>
</dbReference>